<evidence type="ECO:0000256" key="2">
    <source>
        <dbReference type="ARBA" id="ARBA00022473"/>
    </source>
</evidence>
<organism evidence="4 5">
    <name type="scientific">Acer saccharum</name>
    <name type="common">Sugar maple</name>
    <dbReference type="NCBI Taxonomy" id="4024"/>
    <lineage>
        <taxon>Eukaryota</taxon>
        <taxon>Viridiplantae</taxon>
        <taxon>Streptophyta</taxon>
        <taxon>Embryophyta</taxon>
        <taxon>Tracheophyta</taxon>
        <taxon>Spermatophyta</taxon>
        <taxon>Magnoliopsida</taxon>
        <taxon>eudicotyledons</taxon>
        <taxon>Gunneridae</taxon>
        <taxon>Pentapetalae</taxon>
        <taxon>rosids</taxon>
        <taxon>malvids</taxon>
        <taxon>Sapindales</taxon>
        <taxon>Sapindaceae</taxon>
        <taxon>Hippocastanoideae</taxon>
        <taxon>Acereae</taxon>
        <taxon>Acer</taxon>
    </lineage>
</organism>
<sequence length="133" mass="15003">MRKSSSVKLSEIVEKLVRKRKKGHFAVYTKEGKRFVVPLHYLNHPIFRVLLEMAEEEYGTTVNGPLQVPCEEEMMDYILSLLRKSASGKLEEALISMTTSTCRSSGASSSSSSLFPLFQAHNYNQSEQQNVVS</sequence>
<protein>
    <submittedName>
        <fullName evidence="4">Uncharacterized protein</fullName>
    </submittedName>
</protein>
<gene>
    <name evidence="4" type="ORF">LWI29_006634</name>
</gene>
<proteinExistence type="inferred from homology"/>
<keyword evidence="5" id="KW-1185">Reference proteome</keyword>
<reference evidence="4" key="1">
    <citation type="journal article" date="2022" name="Plant J.">
        <title>Strategies of tolerance reflected in two North American maple genomes.</title>
        <authorList>
            <person name="McEvoy S.L."/>
            <person name="Sezen U.U."/>
            <person name="Trouern-Trend A."/>
            <person name="McMahon S.M."/>
            <person name="Schaberg P.G."/>
            <person name="Yang J."/>
            <person name="Wegrzyn J.L."/>
            <person name="Swenson N.G."/>
        </authorList>
    </citation>
    <scope>NUCLEOTIDE SEQUENCE</scope>
    <source>
        <strain evidence="4">NS2018</strain>
    </source>
</reference>
<dbReference type="GO" id="GO:0009733">
    <property type="term" value="P:response to auxin"/>
    <property type="evidence" value="ECO:0007669"/>
    <property type="project" value="InterPro"/>
</dbReference>
<dbReference type="EMBL" id="JAUESC010000386">
    <property type="protein sequence ID" value="KAK0575763.1"/>
    <property type="molecule type" value="Genomic_DNA"/>
</dbReference>
<accession>A0AA39RKW5</accession>
<keyword evidence="2" id="KW-0217">Developmental protein</keyword>
<dbReference type="InterPro" id="IPR003676">
    <property type="entry name" value="SAUR_fam"/>
</dbReference>
<dbReference type="PANTHER" id="PTHR31175">
    <property type="entry name" value="AUXIN-RESPONSIVE FAMILY PROTEIN"/>
    <property type="match status" value="1"/>
</dbReference>
<evidence type="ECO:0000313" key="4">
    <source>
        <dbReference type="EMBL" id="KAK0575763.1"/>
    </source>
</evidence>
<evidence type="ECO:0000256" key="1">
    <source>
        <dbReference type="ARBA" id="ARBA00006974"/>
    </source>
</evidence>
<evidence type="ECO:0000256" key="3">
    <source>
        <dbReference type="ARBA" id="ARBA00022604"/>
    </source>
</evidence>
<dbReference type="AlphaFoldDB" id="A0AA39RKW5"/>
<comment type="caution">
    <text evidence="4">The sequence shown here is derived from an EMBL/GenBank/DDBJ whole genome shotgun (WGS) entry which is preliminary data.</text>
</comment>
<evidence type="ECO:0000313" key="5">
    <source>
        <dbReference type="Proteomes" id="UP001168877"/>
    </source>
</evidence>
<comment type="similarity">
    <text evidence="1">Belongs to the ARG7 family.</text>
</comment>
<name>A0AA39RKW5_ACESA</name>
<reference evidence="4" key="2">
    <citation type="submission" date="2023-06" db="EMBL/GenBank/DDBJ databases">
        <authorList>
            <person name="Swenson N.G."/>
            <person name="Wegrzyn J.L."/>
            <person name="Mcevoy S.L."/>
        </authorList>
    </citation>
    <scope>NUCLEOTIDE SEQUENCE</scope>
    <source>
        <strain evidence="4">NS2018</strain>
        <tissue evidence="4">Leaf</tissue>
    </source>
</reference>
<dbReference type="Pfam" id="PF02519">
    <property type="entry name" value="Auxin_inducible"/>
    <property type="match status" value="1"/>
</dbReference>
<dbReference type="Proteomes" id="UP001168877">
    <property type="component" value="Unassembled WGS sequence"/>
</dbReference>
<keyword evidence="3" id="KW-0341">Growth regulation</keyword>